<keyword evidence="5" id="KW-0949">S-adenosyl-L-methionine</keyword>
<dbReference type="GO" id="GO:0032259">
    <property type="term" value="P:methylation"/>
    <property type="evidence" value="ECO:0007669"/>
    <property type="project" value="UniProtKB-KW"/>
</dbReference>
<dbReference type="SUPFAM" id="SSF53335">
    <property type="entry name" value="S-adenosyl-L-methionine-dependent methyltransferases"/>
    <property type="match status" value="1"/>
</dbReference>
<dbReference type="RefSeq" id="WP_014938853.1">
    <property type="nucleotide sequence ID" value="NC_018609.1"/>
</dbReference>
<feature type="domain" description="DNA methylase N-4/N-6" evidence="7">
    <location>
        <begin position="118"/>
        <end position="450"/>
    </location>
</feature>
<dbReference type="EC" id="2.1.1.72" evidence="2"/>
<dbReference type="EMBL" id="CP003787">
    <property type="protein sequence ID" value="AFR36590.1"/>
    <property type="molecule type" value="Genomic_DNA"/>
</dbReference>
<evidence type="ECO:0000256" key="4">
    <source>
        <dbReference type="ARBA" id="ARBA00022679"/>
    </source>
</evidence>
<dbReference type="PRINTS" id="PR00506">
    <property type="entry name" value="D21N6MTFRASE"/>
</dbReference>
<dbReference type="GO" id="GO:0003677">
    <property type="term" value="F:DNA binding"/>
    <property type="evidence" value="ECO:0007669"/>
    <property type="project" value="InterPro"/>
</dbReference>
<dbReference type="GO" id="GO:0008170">
    <property type="term" value="F:N-methyltransferase activity"/>
    <property type="evidence" value="ECO:0007669"/>
    <property type="project" value="InterPro"/>
</dbReference>
<protein>
    <recommendedName>
        <fullName evidence="2">site-specific DNA-methyltransferase (adenine-specific)</fullName>
        <ecNumber evidence="2">2.1.1.72</ecNumber>
    </recommendedName>
</protein>
<dbReference type="Proteomes" id="UP000006276">
    <property type="component" value="Chromosome"/>
</dbReference>
<organism evidence="8 9">
    <name type="scientific">Riemerella anatipestifer RA-CH-1</name>
    <dbReference type="NCBI Taxonomy" id="1228997"/>
    <lineage>
        <taxon>Bacteria</taxon>
        <taxon>Pseudomonadati</taxon>
        <taxon>Bacteroidota</taxon>
        <taxon>Flavobacteriia</taxon>
        <taxon>Flavobacteriales</taxon>
        <taxon>Weeksellaceae</taxon>
        <taxon>Riemerella</taxon>
    </lineage>
</organism>
<reference evidence="8 9" key="1">
    <citation type="submission" date="2012-09" db="EMBL/GenBank/DDBJ databases">
        <title>Riemerella anatipestifer vaccine strains.</title>
        <authorList>
            <person name="Chun C.A."/>
            <person name="Shu W.M."/>
            <person name="Kang Z.D."/>
            <person name="Jia W.X."/>
        </authorList>
    </citation>
    <scope>NUCLEOTIDE SEQUENCE [LARGE SCALE GENOMIC DNA]</scope>
    <source>
        <strain evidence="8 9">RA-CH-1</strain>
    </source>
</reference>
<dbReference type="InterPro" id="IPR002052">
    <property type="entry name" value="DNA_methylase_N6_adenine_CS"/>
</dbReference>
<dbReference type="PIRSF" id="PIRSF015855">
    <property type="entry name" value="TypeIII_Mtase_mKpnI"/>
    <property type="match status" value="1"/>
</dbReference>
<comment type="catalytic activity">
    <reaction evidence="6">
        <text>a 2'-deoxyadenosine in DNA + S-adenosyl-L-methionine = an N(6)-methyl-2'-deoxyadenosine in DNA + S-adenosyl-L-homocysteine + H(+)</text>
        <dbReference type="Rhea" id="RHEA:15197"/>
        <dbReference type="Rhea" id="RHEA-COMP:12418"/>
        <dbReference type="Rhea" id="RHEA-COMP:12419"/>
        <dbReference type="ChEBI" id="CHEBI:15378"/>
        <dbReference type="ChEBI" id="CHEBI:57856"/>
        <dbReference type="ChEBI" id="CHEBI:59789"/>
        <dbReference type="ChEBI" id="CHEBI:90615"/>
        <dbReference type="ChEBI" id="CHEBI:90616"/>
        <dbReference type="EC" id="2.1.1.72"/>
    </reaction>
</comment>
<gene>
    <name evidence="8" type="ORF">B739_2008</name>
</gene>
<dbReference type="KEGG" id="rag:B739_2008"/>
<dbReference type="PROSITE" id="PS00092">
    <property type="entry name" value="N6_MTASE"/>
    <property type="match status" value="1"/>
</dbReference>
<dbReference type="Gene3D" id="3.40.50.150">
    <property type="entry name" value="Vaccinia Virus protein VP39"/>
    <property type="match status" value="1"/>
</dbReference>
<evidence type="ECO:0000259" key="7">
    <source>
        <dbReference type="Pfam" id="PF01555"/>
    </source>
</evidence>
<dbReference type="InterPro" id="IPR002941">
    <property type="entry name" value="DNA_methylase_N4/N6"/>
</dbReference>
<dbReference type="HOGENOM" id="CLU_020164_2_1_10"/>
<name>J9R0S3_RIEAN</name>
<keyword evidence="9" id="KW-1185">Reference proteome</keyword>
<dbReference type="PATRIC" id="fig|1228997.3.peg.2010"/>
<comment type="similarity">
    <text evidence="1">Belongs to the N(4)/N(6)-methyltransferase family.</text>
</comment>
<keyword evidence="3 8" id="KW-0489">Methyltransferase</keyword>
<proteinExistence type="inferred from homology"/>
<evidence type="ECO:0000256" key="3">
    <source>
        <dbReference type="ARBA" id="ARBA00022603"/>
    </source>
</evidence>
<sequence>MSIEKLDLQSPDLVNENFEKLANLFPNCVTEGENGKAIDFDLLKQELSHQVIEGNRERYRLEWPGKREAIVTANLPTTKTLRPVREDSVDFDNTENLYIEGDNLEVLKLLQESYLGKIKMIYIDPPYNTGNDFVYKDNFSKDAQEELLESGQKDEYNQRLVANPETAGRYHSDWLSMMYPRLKLARNLLTDDGVIFISIDDNEVHNLRKICDDIFGDIQFESQIIPIVNPGGRDYKQVAITNEYVLLYSKSDELVLNEMPKEVDFKFYDSKGGYILRELRNRNPKFHSGNRPNLFYPFFIDPNNKQDGYCTVSLEKDSKHTVEAKPYNSKGKESVWRWGKEKAFKAIVSGNHDKSQILAKQKSDGNWNIYEKNRRSTTKVKSVWSETEMRTENGTRLIRELFDATPFDHPKSIDLIKRCVLIGTNEGDLILDFFSGSATTAHAVMQLNAEDGGNRKHIQVQLPEAIEENSEAYKAGYTNICELGKERIRRAAKKIKEETGADIDYGFRVYRLDSSNMQDVYYKPQDYDQSQLDLFADNVKPDRTADDLLAQVMLDWGLPLSLKIETEEVLSKKVFKVAENSLYACFDKGIDEDFTKAIAKDKPLRIVFKDSSFKNDTAKTNVKQLLKQLSPETEMKVI</sequence>
<keyword evidence="4" id="KW-0808">Transferase</keyword>
<dbReference type="InterPro" id="IPR002295">
    <property type="entry name" value="N4/N6-MTase_EcoPI_Mod-like"/>
</dbReference>
<dbReference type="GO" id="GO:0009007">
    <property type="term" value="F:site-specific DNA-methyltransferase (adenine-specific) activity"/>
    <property type="evidence" value="ECO:0007669"/>
    <property type="project" value="UniProtKB-EC"/>
</dbReference>
<evidence type="ECO:0000313" key="8">
    <source>
        <dbReference type="EMBL" id="AFR36590.1"/>
    </source>
</evidence>
<dbReference type="InterPro" id="IPR029063">
    <property type="entry name" value="SAM-dependent_MTases_sf"/>
</dbReference>
<evidence type="ECO:0000256" key="1">
    <source>
        <dbReference type="ARBA" id="ARBA00006594"/>
    </source>
</evidence>
<dbReference type="AlphaFoldDB" id="J9R0S3"/>
<dbReference type="REBASE" id="52795">
    <property type="entry name" value="M.Ran1ORF2008P"/>
</dbReference>
<evidence type="ECO:0000256" key="5">
    <source>
        <dbReference type="ARBA" id="ARBA00022691"/>
    </source>
</evidence>
<evidence type="ECO:0000256" key="6">
    <source>
        <dbReference type="ARBA" id="ARBA00047942"/>
    </source>
</evidence>
<evidence type="ECO:0000256" key="2">
    <source>
        <dbReference type="ARBA" id="ARBA00011900"/>
    </source>
</evidence>
<accession>J9R0S3</accession>
<dbReference type="Pfam" id="PF01555">
    <property type="entry name" value="N6_N4_Mtase"/>
    <property type="match status" value="1"/>
</dbReference>
<evidence type="ECO:0000313" key="9">
    <source>
        <dbReference type="Proteomes" id="UP000006276"/>
    </source>
</evidence>